<dbReference type="InterPro" id="IPR001680">
    <property type="entry name" value="WD40_rpt"/>
</dbReference>
<dbReference type="Pfam" id="PF00400">
    <property type="entry name" value="WD40"/>
    <property type="match status" value="2"/>
</dbReference>
<feature type="non-terminal residue" evidence="4">
    <location>
        <position position="569"/>
    </location>
</feature>
<comment type="caution">
    <text evidence="4">The sequence shown here is derived from an EMBL/GenBank/DDBJ whole genome shotgun (WGS) entry which is preliminary data.</text>
</comment>
<evidence type="ECO:0000313" key="4">
    <source>
        <dbReference type="EMBL" id="CAJ0576038.1"/>
    </source>
</evidence>
<dbReference type="InterPro" id="IPR011990">
    <property type="entry name" value="TPR-like_helical_dom_sf"/>
</dbReference>
<dbReference type="InterPro" id="IPR045151">
    <property type="entry name" value="DCAF8"/>
</dbReference>
<dbReference type="Gene3D" id="2.130.10.10">
    <property type="entry name" value="YVTN repeat-like/Quinoprotein amine dehydrogenase"/>
    <property type="match status" value="2"/>
</dbReference>
<sequence>MPTHQTSDWIEATVHRLAHRELYGNQHEAFGNFQVWTDDIIEHLGVAARLEGHAGCVNTLRWSHSGNLLASGSDDRKAKIWGCDGQLLHTISTGHDHNIFGAEFIPNHNDQLIATSSGDHTARLHNLEYKDELCVWRAEGRVKRLATANDEAHLFWSASEDGAIRQYDVRTNDETKIVAEHDSYKSLAICPGRTELLALACIEEFVPIYDRRNTAKQLMSVQPGDYNHGDMQRRYPTHVGFDELGKELLVNMGGGSVYVFDIASPEESRPMVWDQLDNILAEDCGPQPQIKPTGAVAEKRALAKRFLEEKAYLPAYDAYSAAFMECPEELVDDRSIMLANRAMVMLARQEDGDYYECVRDCVRALGLAKGNAKALYRLTRALILLRRLELAKACVELFKKRFPDDKSYVQLEKKIDDVKNNRERIWSTSRDYKERYTAHRNNHTDIKEAAFIGGKEGWIAAGSDCGNMYIWERKTGRLRAAFKADEDILNIVQPHPILPLIATSGIEKDIRFWGPLPEGKESAERHADPYDAVIPAARSAHYDMLERNPVLLHSLQEGIQSGRVQCANQ</sequence>
<dbReference type="GO" id="GO:0045717">
    <property type="term" value="P:negative regulation of fatty acid biosynthetic process"/>
    <property type="evidence" value="ECO:0007669"/>
    <property type="project" value="TreeGrafter"/>
</dbReference>
<dbReference type="PANTHER" id="PTHR15574">
    <property type="entry name" value="WD REPEAT DOMAIN-CONTAINING FAMILY"/>
    <property type="match status" value="1"/>
</dbReference>
<keyword evidence="2" id="KW-0677">Repeat</keyword>
<dbReference type="EMBL" id="CATQJA010002642">
    <property type="protein sequence ID" value="CAJ0576038.1"/>
    <property type="molecule type" value="Genomic_DNA"/>
</dbReference>
<evidence type="ECO:0008006" key="6">
    <source>
        <dbReference type="Google" id="ProtNLM"/>
    </source>
</evidence>
<proteinExistence type="predicted"/>
<dbReference type="GO" id="GO:0005737">
    <property type="term" value="C:cytoplasm"/>
    <property type="evidence" value="ECO:0007669"/>
    <property type="project" value="TreeGrafter"/>
</dbReference>
<dbReference type="GO" id="GO:0080008">
    <property type="term" value="C:Cul4-RING E3 ubiquitin ligase complex"/>
    <property type="evidence" value="ECO:0007669"/>
    <property type="project" value="TreeGrafter"/>
</dbReference>
<evidence type="ECO:0000256" key="1">
    <source>
        <dbReference type="ARBA" id="ARBA00022574"/>
    </source>
</evidence>
<dbReference type="SUPFAM" id="SSF50978">
    <property type="entry name" value="WD40 repeat-like"/>
    <property type="match status" value="1"/>
</dbReference>
<reference evidence="4" key="1">
    <citation type="submission" date="2023-06" db="EMBL/GenBank/DDBJ databases">
        <authorList>
            <person name="Delattre M."/>
        </authorList>
    </citation>
    <scope>NUCLEOTIDE SEQUENCE</scope>
    <source>
        <strain evidence="4">AF72</strain>
    </source>
</reference>
<dbReference type="Gene3D" id="1.25.40.10">
    <property type="entry name" value="Tetratricopeptide repeat domain"/>
    <property type="match status" value="1"/>
</dbReference>
<dbReference type="PROSITE" id="PS50294">
    <property type="entry name" value="WD_REPEATS_REGION"/>
    <property type="match status" value="1"/>
</dbReference>
<evidence type="ECO:0000256" key="2">
    <source>
        <dbReference type="ARBA" id="ARBA00022737"/>
    </source>
</evidence>
<keyword evidence="5" id="KW-1185">Reference proteome</keyword>
<dbReference type="PANTHER" id="PTHR15574:SF40">
    <property type="entry name" value="WD AND TETRATRICOPEPTIDE REPEATS PROTEIN 1"/>
    <property type="match status" value="1"/>
</dbReference>
<evidence type="ECO:0000256" key="3">
    <source>
        <dbReference type="PROSITE-ProRule" id="PRU00221"/>
    </source>
</evidence>
<dbReference type="AlphaFoldDB" id="A0AA36CX57"/>
<dbReference type="SUPFAM" id="SSF48452">
    <property type="entry name" value="TPR-like"/>
    <property type="match status" value="1"/>
</dbReference>
<feature type="repeat" description="WD" evidence="3">
    <location>
        <begin position="50"/>
        <end position="81"/>
    </location>
</feature>
<dbReference type="InterPro" id="IPR036322">
    <property type="entry name" value="WD40_repeat_dom_sf"/>
</dbReference>
<gene>
    <name evidence="4" type="ORF">MSPICULIGERA_LOCUS14337</name>
</gene>
<dbReference type="SMART" id="SM00320">
    <property type="entry name" value="WD40"/>
    <property type="match status" value="5"/>
</dbReference>
<protein>
    <recommendedName>
        <fullName evidence="6">WD and tetratricopeptide repeats protein 1</fullName>
    </recommendedName>
</protein>
<keyword evidence="1 3" id="KW-0853">WD repeat</keyword>
<dbReference type="Proteomes" id="UP001177023">
    <property type="component" value="Unassembled WGS sequence"/>
</dbReference>
<accession>A0AA36CX57</accession>
<evidence type="ECO:0000313" key="5">
    <source>
        <dbReference type="Proteomes" id="UP001177023"/>
    </source>
</evidence>
<dbReference type="InterPro" id="IPR015943">
    <property type="entry name" value="WD40/YVTN_repeat-like_dom_sf"/>
</dbReference>
<organism evidence="4 5">
    <name type="scientific">Mesorhabditis spiculigera</name>
    <dbReference type="NCBI Taxonomy" id="96644"/>
    <lineage>
        <taxon>Eukaryota</taxon>
        <taxon>Metazoa</taxon>
        <taxon>Ecdysozoa</taxon>
        <taxon>Nematoda</taxon>
        <taxon>Chromadorea</taxon>
        <taxon>Rhabditida</taxon>
        <taxon>Rhabditina</taxon>
        <taxon>Rhabditomorpha</taxon>
        <taxon>Rhabditoidea</taxon>
        <taxon>Rhabditidae</taxon>
        <taxon>Mesorhabditinae</taxon>
        <taxon>Mesorhabditis</taxon>
    </lineage>
</organism>
<dbReference type="PROSITE" id="PS50082">
    <property type="entry name" value="WD_REPEATS_2"/>
    <property type="match status" value="1"/>
</dbReference>
<name>A0AA36CX57_9BILA</name>